<dbReference type="InterPro" id="IPR003598">
    <property type="entry name" value="Ig_sub2"/>
</dbReference>
<keyword evidence="4" id="KW-1015">Disulfide bond</keyword>
<feature type="domain" description="Ig-like" evidence="10">
    <location>
        <begin position="681"/>
        <end position="773"/>
    </location>
</feature>
<dbReference type="FunFam" id="2.60.40.10:FF:000032">
    <property type="entry name" value="palladin isoform X1"/>
    <property type="match status" value="1"/>
</dbReference>
<dbReference type="PANTHER" id="PTHR44170:SF6">
    <property type="entry name" value="CONTACTIN"/>
    <property type="match status" value="1"/>
</dbReference>
<dbReference type="GO" id="GO:0016020">
    <property type="term" value="C:membrane"/>
    <property type="evidence" value="ECO:0007669"/>
    <property type="project" value="UniProtKB-SubCell"/>
</dbReference>
<dbReference type="Pfam" id="PF00041">
    <property type="entry name" value="fn3"/>
    <property type="match status" value="4"/>
</dbReference>
<evidence type="ECO:0000256" key="2">
    <source>
        <dbReference type="ARBA" id="ARBA00022737"/>
    </source>
</evidence>
<sequence length="1234" mass="137479">MWKIIYLCFAVLIANISAKLYDCPSGWDEYNGYCYKFVGYPRSNYQQANTACMEDGASLVSVGSEEEHRFIVNWLEQNDQRRDAWFTSGGLSSTVSGGIQWNGDGTFSQGLSFWLNGTDPSNNRDGSKLVYKFSGTEYAWSTEPSTSILSFICEISQVEAYRIVEDNRDFDYGLDIIDPNLVPRGPDFLIEPEDTVILGETTSMYLDCVATGMPLPKYTWHKINSTGKILVSYEADNRYTLTNGRLSIANPSSVDESDYQCLAENSQGMALSQRVKLSFGSLGEFSNVETDQITSYQHDGTQMKCPSITFKPAIVYQWYKDYVPNFVRPSLQKHIFISDNGKMYFSEVTTEDAGRYHCMVTLATTGVLGNYIGAYQAPSRASLGFNLVVKSQAAGNFQPQIQDDFISVFPGNPKRGQSISLECFAFGTGPLFYSWERIGINMPKGVTLDDHNRKLLIPNVQLEDQGIYRCRVYSSKTQLSDTEDYTLRIESKPYFTFPLKHQHVDMNDRLTWHCDAGGSPMPTYRWYKNGVPVTNQTGIITASRNTLRIENLQKEHAGMYQCAASNVYGTVFSTAQLRILEFKPSFKKYPLEKRVAATNGGNVTYVCNPEAAPAPVYKWLKNGRDLGLTPGTISGNMRMLMNGNLYIEGVQQADQGTYTCEVENSLGKASSSGQLTVVEETRITRNPSPERVIINSTATMICEGSFNPKMDMVYNWLFNKYPIDFEDNSHYRMGSGVTQGYLYILGAQFTHAGSYTCQVSTGLDEQSASAILTVLGPPGEPAGLFRDVSDLSQPRTVRLLWTDGSTNGAEILYYVIEFSTNFDTKWRILLDRLYVGDAISARYTSKKIATLTNLKPGAGYLFRVRAMNRYGLGAPSQPSAVIQIPSDIPKKAPDNVGGGGGKVGDLRISWTPMNKEDLNGNNLGYTVYWRKKPTQSSESKWEERRVNGAENGEFFYTVGDENFYLDYEVRVRAFNEIGAGNLSDIVTIKSAEALPTGTPRSVFSDSFNSTALMVYWKPVTDTRSEMKGKLIGYKINYWRKDVDIETGAPQNILSGQIDHGLIIGLEADTWYTVNVQVYNGAGNGPKSELYHQSTDRPAPQLYPTEIYVNSHSEDSVRVTFRGVSTQSFEEPLQGYKVQYWRTGENIRSALHVDCEKNNNAVVPGLERGVVYQLRVFGYSQGGQGKMSSPATYFTLGGEVRVDPSSTEILAGSSAISPVVMVLLLCSVLALLFQS</sequence>
<dbReference type="PROSITE" id="PS50041">
    <property type="entry name" value="C_TYPE_LECTIN_2"/>
    <property type="match status" value="1"/>
</dbReference>
<keyword evidence="7" id="KW-0812">Transmembrane</keyword>
<dbReference type="SUPFAM" id="SSF49265">
    <property type="entry name" value="Fibronectin type III"/>
    <property type="match status" value="2"/>
</dbReference>
<dbReference type="CDD" id="cd00037">
    <property type="entry name" value="CLECT"/>
    <property type="match status" value="1"/>
</dbReference>
<dbReference type="PROSITE" id="PS50835">
    <property type="entry name" value="IG_LIKE"/>
    <property type="match status" value="6"/>
</dbReference>
<dbReference type="PANTHER" id="PTHR44170">
    <property type="entry name" value="PROTEIN SIDEKICK"/>
    <property type="match status" value="1"/>
</dbReference>
<reference evidence="12 13" key="1">
    <citation type="submission" date="2024-01" db="EMBL/GenBank/DDBJ databases">
        <title>The genome of the rayed Mediterranean limpet Patella caerulea (Linnaeus, 1758).</title>
        <authorList>
            <person name="Anh-Thu Weber A."/>
            <person name="Halstead-Nussloch G."/>
        </authorList>
    </citation>
    <scope>NUCLEOTIDE SEQUENCE [LARGE SCALE GENOMIC DNA]</scope>
    <source>
        <strain evidence="12">AATW-2023a</strain>
        <tissue evidence="12">Whole specimen</tissue>
    </source>
</reference>
<dbReference type="SMART" id="SM00060">
    <property type="entry name" value="FN3"/>
    <property type="match status" value="4"/>
</dbReference>
<feature type="transmembrane region" description="Helical" evidence="7">
    <location>
        <begin position="1208"/>
        <end position="1232"/>
    </location>
</feature>
<dbReference type="AlphaFoldDB" id="A0AAN8JGB5"/>
<dbReference type="InterPro" id="IPR036179">
    <property type="entry name" value="Ig-like_dom_sf"/>
</dbReference>
<evidence type="ECO:0000256" key="6">
    <source>
        <dbReference type="ARBA" id="ARBA00023319"/>
    </source>
</evidence>
<evidence type="ECO:0000313" key="12">
    <source>
        <dbReference type="EMBL" id="KAK6176500.1"/>
    </source>
</evidence>
<dbReference type="FunFam" id="2.60.40.10:FF:000004">
    <property type="entry name" value="DCC isoform 1"/>
    <property type="match status" value="1"/>
</dbReference>
<feature type="domain" description="Fibronectin type-III" evidence="11">
    <location>
        <begin position="892"/>
        <end position="993"/>
    </location>
</feature>
<evidence type="ECO:0000256" key="7">
    <source>
        <dbReference type="SAM" id="Phobius"/>
    </source>
</evidence>
<feature type="domain" description="Ig-like" evidence="10">
    <location>
        <begin position="493"/>
        <end position="578"/>
    </location>
</feature>
<evidence type="ECO:0000259" key="9">
    <source>
        <dbReference type="PROSITE" id="PS50041"/>
    </source>
</evidence>
<dbReference type="FunFam" id="2.60.40.10:FF:000035">
    <property type="entry name" value="Contactin 1"/>
    <property type="match status" value="1"/>
</dbReference>
<protein>
    <recommendedName>
        <fullName evidence="14">Contactin</fullName>
    </recommendedName>
</protein>
<organism evidence="12 13">
    <name type="scientific">Patella caerulea</name>
    <name type="common">Rayed Mediterranean limpet</name>
    <dbReference type="NCBI Taxonomy" id="87958"/>
    <lineage>
        <taxon>Eukaryota</taxon>
        <taxon>Metazoa</taxon>
        <taxon>Spiralia</taxon>
        <taxon>Lophotrochozoa</taxon>
        <taxon>Mollusca</taxon>
        <taxon>Gastropoda</taxon>
        <taxon>Patellogastropoda</taxon>
        <taxon>Patelloidea</taxon>
        <taxon>Patellidae</taxon>
        <taxon>Patella</taxon>
    </lineage>
</organism>
<feature type="domain" description="Fibronectin type-III" evidence="11">
    <location>
        <begin position="1102"/>
        <end position="1197"/>
    </location>
</feature>
<evidence type="ECO:0008006" key="14">
    <source>
        <dbReference type="Google" id="ProtNLM"/>
    </source>
</evidence>
<feature type="domain" description="Ig-like" evidence="10">
    <location>
        <begin position="186"/>
        <end position="278"/>
    </location>
</feature>
<keyword evidence="13" id="KW-1185">Reference proteome</keyword>
<dbReference type="FunFam" id="2.60.40.10:FF:000052">
    <property type="entry name" value="Contactin 1"/>
    <property type="match status" value="1"/>
</dbReference>
<dbReference type="InterPro" id="IPR003961">
    <property type="entry name" value="FN3_dom"/>
</dbReference>
<feature type="domain" description="Fibronectin type-III" evidence="11">
    <location>
        <begin position="777"/>
        <end position="887"/>
    </location>
</feature>
<evidence type="ECO:0000259" key="11">
    <source>
        <dbReference type="PROSITE" id="PS50853"/>
    </source>
</evidence>
<keyword evidence="5" id="KW-0325">Glycoprotein</keyword>
<dbReference type="FunFam" id="2.60.40.10:FF:000028">
    <property type="entry name" value="Neuronal cell adhesion molecule"/>
    <property type="match status" value="1"/>
</dbReference>
<gene>
    <name evidence="12" type="ORF">SNE40_014772</name>
</gene>
<evidence type="ECO:0000313" key="13">
    <source>
        <dbReference type="Proteomes" id="UP001347796"/>
    </source>
</evidence>
<dbReference type="SMART" id="SM00408">
    <property type="entry name" value="IGc2"/>
    <property type="match status" value="6"/>
</dbReference>
<dbReference type="CDD" id="cd00063">
    <property type="entry name" value="FN3"/>
    <property type="match status" value="4"/>
</dbReference>
<comment type="caution">
    <text evidence="12">The sequence shown here is derived from an EMBL/GenBank/DDBJ whole genome shotgun (WGS) entry which is preliminary data.</text>
</comment>
<evidence type="ECO:0000256" key="5">
    <source>
        <dbReference type="ARBA" id="ARBA00023180"/>
    </source>
</evidence>
<dbReference type="Gene3D" id="2.60.40.10">
    <property type="entry name" value="Immunoglobulins"/>
    <property type="match status" value="10"/>
</dbReference>
<keyword evidence="7" id="KW-1133">Transmembrane helix</keyword>
<dbReference type="Proteomes" id="UP001347796">
    <property type="component" value="Unassembled WGS sequence"/>
</dbReference>
<dbReference type="PROSITE" id="PS50853">
    <property type="entry name" value="FN3"/>
    <property type="match status" value="4"/>
</dbReference>
<dbReference type="Pfam" id="PF00059">
    <property type="entry name" value="Lectin_C"/>
    <property type="match status" value="1"/>
</dbReference>
<evidence type="ECO:0000259" key="10">
    <source>
        <dbReference type="PROSITE" id="PS50835"/>
    </source>
</evidence>
<dbReference type="InterPro" id="IPR016187">
    <property type="entry name" value="CTDL_fold"/>
</dbReference>
<dbReference type="InterPro" id="IPR016186">
    <property type="entry name" value="C-type_lectin-like/link_sf"/>
</dbReference>
<dbReference type="SUPFAM" id="SSF48726">
    <property type="entry name" value="Immunoglobulin"/>
    <property type="match status" value="6"/>
</dbReference>
<feature type="domain" description="Ig-like" evidence="10">
    <location>
        <begin position="584"/>
        <end position="676"/>
    </location>
</feature>
<evidence type="ECO:0000256" key="1">
    <source>
        <dbReference type="ARBA" id="ARBA00004370"/>
    </source>
</evidence>
<feature type="signal peptide" evidence="8">
    <location>
        <begin position="1"/>
        <end position="18"/>
    </location>
</feature>
<proteinExistence type="predicted"/>
<dbReference type="Pfam" id="PF13927">
    <property type="entry name" value="Ig_3"/>
    <property type="match status" value="5"/>
</dbReference>
<dbReference type="InterPro" id="IPR001304">
    <property type="entry name" value="C-type_lectin-like"/>
</dbReference>
<dbReference type="SMART" id="SM00034">
    <property type="entry name" value="CLECT"/>
    <property type="match status" value="1"/>
</dbReference>
<feature type="domain" description="C-type lectin" evidence="9">
    <location>
        <begin position="30"/>
        <end position="154"/>
    </location>
</feature>
<dbReference type="InterPro" id="IPR036116">
    <property type="entry name" value="FN3_sf"/>
</dbReference>
<feature type="domain" description="Ig-like" evidence="10">
    <location>
        <begin position="303"/>
        <end position="361"/>
    </location>
</feature>
<keyword evidence="3 7" id="KW-0472">Membrane</keyword>
<dbReference type="InterPro" id="IPR003599">
    <property type="entry name" value="Ig_sub"/>
</dbReference>
<dbReference type="EMBL" id="JAZGQO010000010">
    <property type="protein sequence ID" value="KAK6176500.1"/>
    <property type="molecule type" value="Genomic_DNA"/>
</dbReference>
<dbReference type="SUPFAM" id="SSF56436">
    <property type="entry name" value="C-type lectin-like"/>
    <property type="match status" value="1"/>
</dbReference>
<accession>A0AAN8JGB5</accession>
<keyword evidence="8" id="KW-0732">Signal</keyword>
<comment type="subcellular location">
    <subcellularLocation>
        <location evidence="1">Membrane</location>
    </subcellularLocation>
</comment>
<dbReference type="InterPro" id="IPR007110">
    <property type="entry name" value="Ig-like_dom"/>
</dbReference>
<feature type="domain" description="Ig-like" evidence="10">
    <location>
        <begin position="399"/>
        <end position="480"/>
    </location>
</feature>
<keyword evidence="6" id="KW-0393">Immunoglobulin domain</keyword>
<feature type="chain" id="PRO_5042866090" description="Contactin" evidence="8">
    <location>
        <begin position="19"/>
        <end position="1234"/>
    </location>
</feature>
<evidence type="ECO:0000256" key="3">
    <source>
        <dbReference type="ARBA" id="ARBA00023136"/>
    </source>
</evidence>
<evidence type="ECO:0000256" key="4">
    <source>
        <dbReference type="ARBA" id="ARBA00023157"/>
    </source>
</evidence>
<dbReference type="GO" id="GO:0098609">
    <property type="term" value="P:cell-cell adhesion"/>
    <property type="evidence" value="ECO:0007669"/>
    <property type="project" value="TreeGrafter"/>
</dbReference>
<dbReference type="Gene3D" id="3.10.100.10">
    <property type="entry name" value="Mannose-Binding Protein A, subunit A"/>
    <property type="match status" value="1"/>
</dbReference>
<dbReference type="InterPro" id="IPR013783">
    <property type="entry name" value="Ig-like_fold"/>
</dbReference>
<name>A0AAN8JGB5_PATCE</name>
<dbReference type="SMART" id="SM00409">
    <property type="entry name" value="IG"/>
    <property type="match status" value="6"/>
</dbReference>
<feature type="domain" description="Fibronectin type-III" evidence="11">
    <location>
        <begin position="998"/>
        <end position="1097"/>
    </location>
</feature>
<evidence type="ECO:0000256" key="8">
    <source>
        <dbReference type="SAM" id="SignalP"/>
    </source>
</evidence>
<keyword evidence="2" id="KW-0677">Repeat</keyword>